<proteinExistence type="predicted"/>
<feature type="region of interest" description="Disordered" evidence="1">
    <location>
        <begin position="217"/>
        <end position="241"/>
    </location>
</feature>
<dbReference type="AlphaFoldDB" id="A0AAW2EBR6"/>
<evidence type="ECO:0000256" key="1">
    <source>
        <dbReference type="SAM" id="MobiDB-lite"/>
    </source>
</evidence>
<accession>A0AAW2EBR6</accession>
<feature type="region of interest" description="Disordered" evidence="1">
    <location>
        <begin position="65"/>
        <end position="107"/>
    </location>
</feature>
<evidence type="ECO:0000313" key="2">
    <source>
        <dbReference type="EMBL" id="KAL0099675.1"/>
    </source>
</evidence>
<protein>
    <submittedName>
        <fullName evidence="2">Uncharacterized protein</fullName>
    </submittedName>
</protein>
<dbReference type="Proteomes" id="UP001430953">
    <property type="component" value="Unassembled WGS sequence"/>
</dbReference>
<gene>
    <name evidence="2" type="ORF">PUN28_019817</name>
</gene>
<keyword evidence="3" id="KW-1185">Reference proteome</keyword>
<organism evidence="2 3">
    <name type="scientific">Cardiocondyla obscurior</name>
    <dbReference type="NCBI Taxonomy" id="286306"/>
    <lineage>
        <taxon>Eukaryota</taxon>
        <taxon>Metazoa</taxon>
        <taxon>Ecdysozoa</taxon>
        <taxon>Arthropoda</taxon>
        <taxon>Hexapoda</taxon>
        <taxon>Insecta</taxon>
        <taxon>Pterygota</taxon>
        <taxon>Neoptera</taxon>
        <taxon>Endopterygota</taxon>
        <taxon>Hymenoptera</taxon>
        <taxon>Apocrita</taxon>
        <taxon>Aculeata</taxon>
        <taxon>Formicoidea</taxon>
        <taxon>Formicidae</taxon>
        <taxon>Myrmicinae</taxon>
        <taxon>Cardiocondyla</taxon>
    </lineage>
</organism>
<name>A0AAW2EBR6_9HYME</name>
<evidence type="ECO:0000313" key="3">
    <source>
        <dbReference type="Proteomes" id="UP001430953"/>
    </source>
</evidence>
<feature type="compositionally biased region" description="Basic and acidic residues" evidence="1">
    <location>
        <begin position="220"/>
        <end position="241"/>
    </location>
</feature>
<sequence length="241" mass="26768">MDLQIHGSINYTCLPVRKKNVSFSELIVTSRDAVKIKLKKKKKRNTDEIKIRKSRRIPRKFQPFTIRRSTSDKHQRSAYPPLKASLAGGSRRRNSGRSTGGGGPTTAPHVVELVEFLKNEGSGSVVSVIESTIRSSNQRAFSTSSLFPRLCFNGEVQALQGYATSLRPCDFPPTAFLGESAARRRMVSRRGGALVRFQSDSESAAALSLRQETISGAISERNDAEERSRKRGERWARSSGR</sequence>
<reference evidence="2 3" key="1">
    <citation type="submission" date="2023-03" db="EMBL/GenBank/DDBJ databases">
        <title>High recombination rates correlate with genetic variation in Cardiocondyla obscurior ants.</title>
        <authorList>
            <person name="Errbii M."/>
        </authorList>
    </citation>
    <scope>NUCLEOTIDE SEQUENCE [LARGE SCALE GENOMIC DNA]</scope>
    <source>
        <strain evidence="2">Alpha-2009</strain>
        <tissue evidence="2">Whole body</tissue>
    </source>
</reference>
<comment type="caution">
    <text evidence="2">The sequence shown here is derived from an EMBL/GenBank/DDBJ whole genome shotgun (WGS) entry which is preliminary data.</text>
</comment>
<dbReference type="EMBL" id="JADYXP020000027">
    <property type="protein sequence ID" value="KAL0099675.1"/>
    <property type="molecule type" value="Genomic_DNA"/>
</dbReference>